<dbReference type="PANTHER" id="PTHR36124">
    <property type="match status" value="1"/>
</dbReference>
<feature type="domain" description="ER-bound oxygenase mpaB/mpaB'/Rubber oxygenase catalytic" evidence="2">
    <location>
        <begin position="131"/>
        <end position="256"/>
    </location>
</feature>
<sequence length="353" mass="40171">MVSVLSSSIVVASVAGICFYFGVVASQRYKRRNYVASLPPPTDTNLAELHHFIVQILTDFPFLYRTALEFAFFKTYGIPSISKLLVATGEITNACPRRIADTDLLIREFCEHPLDNERSILAMRRMNHFHSKYHISNGDYLYVLCVFIIEPIRWINQFGFRKLTTNEIEALCIHWRCVGIYMGITDIPGSYPEVVAYIEEYEKANFCYTDQNRQVANATIEVFLAPFPKCMHSFGHKAAHALCPPNLCEAMGFEKSSKLLKSTLEGALSLMGLVTRLFCFPRSQPKHRTGEFPNPNGSYCPRFAMYDKQLYKEGYFIGKLGPQKFENDGMLGELHTPKSNSVKCPELKKPKPI</sequence>
<dbReference type="Proteomes" id="UP000007241">
    <property type="component" value="Unassembled WGS sequence"/>
</dbReference>
<dbReference type="InterPro" id="IPR046366">
    <property type="entry name" value="MPAB"/>
</dbReference>
<reference evidence="3 4" key="1">
    <citation type="submission" date="2009-12" db="EMBL/GenBank/DDBJ databases">
        <title>The draft genome of Batrachochytrium dendrobatidis.</title>
        <authorList>
            <consortium name="US DOE Joint Genome Institute (JGI-PGF)"/>
            <person name="Kuo A."/>
            <person name="Salamov A."/>
            <person name="Schmutz J."/>
            <person name="Lucas S."/>
            <person name="Pitluck S."/>
            <person name="Rosenblum E."/>
            <person name="Stajich J."/>
            <person name="Eisen M."/>
            <person name="Grigoriev I.V."/>
        </authorList>
    </citation>
    <scope>NUCLEOTIDE SEQUENCE [LARGE SCALE GENOMIC DNA]</scope>
    <source>
        <strain evidence="4">JAM81 / FGSC 10211</strain>
    </source>
</reference>
<evidence type="ECO:0000259" key="2">
    <source>
        <dbReference type="Pfam" id="PF09995"/>
    </source>
</evidence>
<name>F4NZ75_BATDJ</name>
<proteinExistence type="predicted"/>
<keyword evidence="1" id="KW-0812">Transmembrane</keyword>
<dbReference type="PANTHER" id="PTHR36124:SF1">
    <property type="entry name" value="ER-BOUND OXYGENASE MPAB_MPAB'_RUBBER OXYGENASE CATALYTIC DOMAIN-CONTAINING PROTEIN"/>
    <property type="match status" value="1"/>
</dbReference>
<dbReference type="OMA" id="TLGRHMG"/>
<dbReference type="AlphaFoldDB" id="F4NZ75"/>
<dbReference type="GeneID" id="18240509"/>
<protein>
    <recommendedName>
        <fullName evidence="2">ER-bound oxygenase mpaB/mpaB'/Rubber oxygenase catalytic domain-containing protein</fullName>
    </recommendedName>
</protein>
<dbReference type="Pfam" id="PF09995">
    <property type="entry name" value="MPAB_Lcp_cat"/>
    <property type="match status" value="1"/>
</dbReference>
<feature type="transmembrane region" description="Helical" evidence="1">
    <location>
        <begin position="6"/>
        <end position="25"/>
    </location>
</feature>
<gene>
    <name evidence="3" type="ORF">BATDEDRAFT_34609</name>
</gene>
<dbReference type="InParanoid" id="F4NZ75"/>
<evidence type="ECO:0000313" key="4">
    <source>
        <dbReference type="Proteomes" id="UP000007241"/>
    </source>
</evidence>
<keyword evidence="4" id="KW-1185">Reference proteome</keyword>
<dbReference type="GO" id="GO:0016491">
    <property type="term" value="F:oxidoreductase activity"/>
    <property type="evidence" value="ECO:0007669"/>
    <property type="project" value="InterPro"/>
</dbReference>
<dbReference type="RefSeq" id="XP_006677427.1">
    <property type="nucleotide sequence ID" value="XM_006677364.1"/>
</dbReference>
<keyword evidence="1" id="KW-0472">Membrane</keyword>
<evidence type="ECO:0000313" key="3">
    <source>
        <dbReference type="EMBL" id="EGF81839.1"/>
    </source>
</evidence>
<dbReference type="OrthoDB" id="545169at2759"/>
<evidence type="ECO:0000256" key="1">
    <source>
        <dbReference type="SAM" id="Phobius"/>
    </source>
</evidence>
<organism evidence="3 4">
    <name type="scientific">Batrachochytrium dendrobatidis (strain JAM81 / FGSC 10211)</name>
    <name type="common">Frog chytrid fungus</name>
    <dbReference type="NCBI Taxonomy" id="684364"/>
    <lineage>
        <taxon>Eukaryota</taxon>
        <taxon>Fungi</taxon>
        <taxon>Fungi incertae sedis</taxon>
        <taxon>Chytridiomycota</taxon>
        <taxon>Chytridiomycota incertae sedis</taxon>
        <taxon>Chytridiomycetes</taxon>
        <taxon>Rhizophydiales</taxon>
        <taxon>Rhizophydiales incertae sedis</taxon>
        <taxon>Batrachochytrium</taxon>
    </lineage>
</organism>
<keyword evidence="1" id="KW-1133">Transmembrane helix</keyword>
<dbReference type="STRING" id="684364.F4NZ75"/>
<dbReference type="EMBL" id="GL882881">
    <property type="protein sequence ID" value="EGF81839.1"/>
    <property type="molecule type" value="Genomic_DNA"/>
</dbReference>
<dbReference type="HOGENOM" id="CLU_039076_1_0_1"/>
<accession>F4NZ75</accession>
<dbReference type="InterPro" id="IPR018713">
    <property type="entry name" value="MPAB/Lcp_cat_dom"/>
</dbReference>